<sequence>MIRIFTTLDQVETALGDELGPTDALVVDQDRIDAFAAATGDYQWIHVDPVRAAAESPFGVTIAHGYLTLSLMPYFGQRLFRLDFGTARINYGLDKVRFPAPVPVGSALRGKATFTALKTIPAGAVLTTRYVLAVDGAAKPACIAESMILLS</sequence>
<evidence type="ECO:0000313" key="3">
    <source>
        <dbReference type="EMBL" id="MFF3572526.1"/>
    </source>
</evidence>
<dbReference type="PANTHER" id="PTHR42993:SF1">
    <property type="entry name" value="MAOC-LIKE DEHYDRATASE DOMAIN-CONTAINING PROTEIN"/>
    <property type="match status" value="1"/>
</dbReference>
<comment type="similarity">
    <text evidence="1">Belongs to the enoyl-CoA hydratase/isomerase family.</text>
</comment>
<feature type="domain" description="MaoC-like" evidence="2">
    <location>
        <begin position="13"/>
        <end position="118"/>
    </location>
</feature>
<dbReference type="SUPFAM" id="SSF54637">
    <property type="entry name" value="Thioesterase/thiol ester dehydrase-isomerase"/>
    <property type="match status" value="1"/>
</dbReference>
<evidence type="ECO:0000259" key="2">
    <source>
        <dbReference type="Pfam" id="PF01575"/>
    </source>
</evidence>
<dbReference type="PANTHER" id="PTHR42993">
    <property type="entry name" value="MAOC-LIKE DEHYDRATASE DOMAIN-CONTAINING PROTEIN"/>
    <property type="match status" value="1"/>
</dbReference>
<accession>A0ABW6SBG5</accession>
<dbReference type="RefSeq" id="WP_387406059.1">
    <property type="nucleotide sequence ID" value="NZ_JBIAQY010000013.1"/>
</dbReference>
<protein>
    <submittedName>
        <fullName evidence="3">MaoC family dehydratase</fullName>
    </submittedName>
</protein>
<organism evidence="3 4">
    <name type="scientific">Nocardia jiangxiensis</name>
    <dbReference type="NCBI Taxonomy" id="282685"/>
    <lineage>
        <taxon>Bacteria</taxon>
        <taxon>Bacillati</taxon>
        <taxon>Actinomycetota</taxon>
        <taxon>Actinomycetes</taxon>
        <taxon>Mycobacteriales</taxon>
        <taxon>Nocardiaceae</taxon>
        <taxon>Nocardia</taxon>
    </lineage>
</organism>
<dbReference type="Pfam" id="PF01575">
    <property type="entry name" value="MaoC_dehydratas"/>
    <property type="match status" value="1"/>
</dbReference>
<evidence type="ECO:0000256" key="1">
    <source>
        <dbReference type="ARBA" id="ARBA00005254"/>
    </source>
</evidence>
<dbReference type="Proteomes" id="UP001601992">
    <property type="component" value="Unassembled WGS sequence"/>
</dbReference>
<evidence type="ECO:0000313" key="4">
    <source>
        <dbReference type="Proteomes" id="UP001601992"/>
    </source>
</evidence>
<dbReference type="CDD" id="cd03450">
    <property type="entry name" value="NodN"/>
    <property type="match status" value="1"/>
</dbReference>
<gene>
    <name evidence="3" type="ORF">ACFYXQ_32635</name>
</gene>
<dbReference type="EMBL" id="JBIAQY010000013">
    <property type="protein sequence ID" value="MFF3572526.1"/>
    <property type="molecule type" value="Genomic_DNA"/>
</dbReference>
<dbReference type="InterPro" id="IPR039375">
    <property type="entry name" value="NodN-like"/>
</dbReference>
<keyword evidence="4" id="KW-1185">Reference proteome</keyword>
<proteinExistence type="inferred from homology"/>
<comment type="caution">
    <text evidence="3">The sequence shown here is derived from an EMBL/GenBank/DDBJ whole genome shotgun (WGS) entry which is preliminary data.</text>
</comment>
<dbReference type="InterPro" id="IPR029069">
    <property type="entry name" value="HotDog_dom_sf"/>
</dbReference>
<name>A0ABW6SBG5_9NOCA</name>
<reference evidence="3 4" key="1">
    <citation type="submission" date="2024-10" db="EMBL/GenBank/DDBJ databases">
        <title>The Natural Products Discovery Center: Release of the First 8490 Sequenced Strains for Exploring Actinobacteria Biosynthetic Diversity.</title>
        <authorList>
            <person name="Kalkreuter E."/>
            <person name="Kautsar S.A."/>
            <person name="Yang D."/>
            <person name="Bader C.D."/>
            <person name="Teijaro C.N."/>
            <person name="Fluegel L."/>
            <person name="Davis C.M."/>
            <person name="Simpson J.R."/>
            <person name="Lauterbach L."/>
            <person name="Steele A.D."/>
            <person name="Gui C."/>
            <person name="Meng S."/>
            <person name="Li G."/>
            <person name="Viehrig K."/>
            <person name="Ye F."/>
            <person name="Su P."/>
            <person name="Kiefer A.F."/>
            <person name="Nichols A."/>
            <person name="Cepeda A.J."/>
            <person name="Yan W."/>
            <person name="Fan B."/>
            <person name="Jiang Y."/>
            <person name="Adhikari A."/>
            <person name="Zheng C.-J."/>
            <person name="Schuster L."/>
            <person name="Cowan T.M."/>
            <person name="Smanski M.J."/>
            <person name="Chevrette M.G."/>
            <person name="De Carvalho L.P.S."/>
            <person name="Shen B."/>
        </authorList>
    </citation>
    <scope>NUCLEOTIDE SEQUENCE [LARGE SCALE GENOMIC DNA]</scope>
    <source>
        <strain evidence="3 4">NPDC002593</strain>
    </source>
</reference>
<dbReference type="InterPro" id="IPR002539">
    <property type="entry name" value="MaoC-like_dom"/>
</dbReference>
<dbReference type="Gene3D" id="3.10.129.10">
    <property type="entry name" value="Hotdog Thioesterase"/>
    <property type="match status" value="1"/>
</dbReference>